<reference evidence="2 3" key="1">
    <citation type="submission" date="2017-03" db="EMBL/GenBank/DDBJ databases">
        <title>Genomes of endolithic fungi from Antarctica.</title>
        <authorList>
            <person name="Coleine C."/>
            <person name="Masonjones S."/>
            <person name="Stajich J.E."/>
        </authorList>
    </citation>
    <scope>NUCLEOTIDE SEQUENCE [LARGE SCALE GENOMIC DNA]</scope>
    <source>
        <strain evidence="2 3">CCFEE 6315</strain>
    </source>
</reference>
<evidence type="ECO:0000256" key="1">
    <source>
        <dbReference type="ARBA" id="ARBA00022679"/>
    </source>
</evidence>
<dbReference type="Gene3D" id="3.30.559.10">
    <property type="entry name" value="Chloramphenicol acetyltransferase-like domain"/>
    <property type="match status" value="2"/>
</dbReference>
<name>A0A4U0TNQ7_9PEZI</name>
<gene>
    <name evidence="2" type="ORF">B0A50_07261</name>
</gene>
<dbReference type="GO" id="GO:0044550">
    <property type="term" value="P:secondary metabolite biosynthetic process"/>
    <property type="evidence" value="ECO:0007669"/>
    <property type="project" value="TreeGrafter"/>
</dbReference>
<dbReference type="Proteomes" id="UP000308549">
    <property type="component" value="Unassembled WGS sequence"/>
</dbReference>
<proteinExistence type="predicted"/>
<protein>
    <submittedName>
        <fullName evidence="2">Uncharacterized protein</fullName>
    </submittedName>
</protein>
<dbReference type="InterPro" id="IPR050317">
    <property type="entry name" value="Plant_Fungal_Acyltransferase"/>
</dbReference>
<dbReference type="EMBL" id="NAJL01000056">
    <property type="protein sequence ID" value="TKA23385.1"/>
    <property type="molecule type" value="Genomic_DNA"/>
</dbReference>
<dbReference type="OrthoDB" id="444127at2759"/>
<keyword evidence="1" id="KW-0808">Transferase</keyword>
<dbReference type="Pfam" id="PF02458">
    <property type="entry name" value="Transferase"/>
    <property type="match status" value="1"/>
</dbReference>
<dbReference type="AlphaFoldDB" id="A0A4U0TNQ7"/>
<dbReference type="InterPro" id="IPR023213">
    <property type="entry name" value="CAT-like_dom_sf"/>
</dbReference>
<comment type="caution">
    <text evidence="2">The sequence shown here is derived from an EMBL/GenBank/DDBJ whole genome shotgun (WGS) entry which is preliminary data.</text>
</comment>
<evidence type="ECO:0000313" key="2">
    <source>
        <dbReference type="EMBL" id="TKA23385.1"/>
    </source>
</evidence>
<evidence type="ECO:0000313" key="3">
    <source>
        <dbReference type="Proteomes" id="UP000308549"/>
    </source>
</evidence>
<dbReference type="PANTHER" id="PTHR31642:SF310">
    <property type="entry name" value="FATTY ALCOHOL:CAFFEOYL-COA ACYLTRANSFERASE"/>
    <property type="match status" value="1"/>
</dbReference>
<dbReference type="PANTHER" id="PTHR31642">
    <property type="entry name" value="TRICHOTHECENE 3-O-ACETYLTRANSFERASE"/>
    <property type="match status" value="1"/>
</dbReference>
<keyword evidence="3" id="KW-1185">Reference proteome</keyword>
<dbReference type="GO" id="GO:0016747">
    <property type="term" value="F:acyltransferase activity, transferring groups other than amino-acyl groups"/>
    <property type="evidence" value="ECO:0007669"/>
    <property type="project" value="TreeGrafter"/>
</dbReference>
<accession>A0A4U0TNQ7</accession>
<sequence>MIFLPETWFMYEPNAKLKSRKSELALADASTEPLCEATGYTMKVERIEVDHLHPEMRCGQQWSALPALDAWYAYHRPLATVYLFEAQPGVTGLVEKLKKSLSSTLNHFPQYAGVLAPRKPQGEQGAPAHDRTSVVWAGDDEPGVEFIEARTKSRVRNLLPPSMGDTTPFLWDRSAASLRALFPGPLGAASAMRIQITTFGCGGFSLGIDIDHGLADAHAVGLFMGYWSVTHNQLFHPEQPSVAEMLPEVLWQPESLQSQVDDVVERKGRSQILQKAGGLPTRRPDYRSVVAQNGVAETGNGSDALSNVLKQISGVPCLLHVPAYLCDRMVSRIQEAAGDNQITSQVAMMSFLWRSLNRARKLRKRTLIELQIPSSLRYRLGLPAGLLGSPVFVPMVGPEPNDDKDADTAVLAAEVTDVLAKYDEDGMLAVVYDASLRDSPRALSLPQVECMQFTSAALPSSGRLTFGPYSPTFVSPLLPMDNIFVMLGGLEGPGGAGGGGKWNDAGVDVFFSVPQDVLDTMLMDPALADFEKVLEM</sequence>
<organism evidence="2 3">
    <name type="scientific">Salinomyces thailandicus</name>
    <dbReference type="NCBI Taxonomy" id="706561"/>
    <lineage>
        <taxon>Eukaryota</taxon>
        <taxon>Fungi</taxon>
        <taxon>Dikarya</taxon>
        <taxon>Ascomycota</taxon>
        <taxon>Pezizomycotina</taxon>
        <taxon>Dothideomycetes</taxon>
        <taxon>Dothideomycetidae</taxon>
        <taxon>Mycosphaerellales</taxon>
        <taxon>Teratosphaeriaceae</taxon>
        <taxon>Salinomyces</taxon>
    </lineage>
</organism>